<reference evidence="1 2" key="1">
    <citation type="submission" date="2016-03" db="EMBL/GenBank/DDBJ databases">
        <title>Genome sequence of Nesiotobacter sp. nov., a moderately halophilic alphaproteobacterium isolated from the Yellow Sea, China.</title>
        <authorList>
            <person name="Zhang G."/>
            <person name="Zhang R."/>
        </authorList>
    </citation>
    <scope>NUCLEOTIDE SEQUENCE [LARGE SCALE GENOMIC DNA]</scope>
    <source>
        <strain evidence="1 2">WB1-6</strain>
    </source>
</reference>
<dbReference type="EMBL" id="LVVZ01000051">
    <property type="protein sequence ID" value="OKL42280.1"/>
    <property type="molecule type" value="Genomic_DNA"/>
</dbReference>
<keyword evidence="2" id="KW-1185">Reference proteome</keyword>
<sequence length="305" mass="35020">MLDKILIVMRCAERMTQTFSDLEKYGISCCTSRFSSPACSLQTSTTFDHFFEGGKWAGIFDFFRHNPDTLSQFDYFWFPDDDIVSSTQNALDFLKIVVSENFELAQPALTPNSFYAYRPTLQNPQFIFRHTNFVELMLPIMKKEILTKVLPLFEQRHAALGVDQFWHLLSTDPANKIAIVDQTPMYHSRPRGTFLKENMTRQSRSISDEKQQTVALLNIVPTPPVTMSGRLKGKHETAGRISTGFGLVRGLYHIKQDVKDRAITNFDIFSDFMKCVIFHKSASVDLSRIDNLQSEFAMRFPQLSP</sequence>
<dbReference type="Proteomes" id="UP000185783">
    <property type="component" value="Unassembled WGS sequence"/>
</dbReference>
<protein>
    <submittedName>
        <fullName evidence="1">Uncharacterized protein</fullName>
    </submittedName>
</protein>
<name>A0A1U7JBZ8_9HYPH</name>
<evidence type="ECO:0000313" key="2">
    <source>
        <dbReference type="Proteomes" id="UP000185783"/>
    </source>
</evidence>
<gene>
    <name evidence="1" type="ORF">A3843_00910</name>
</gene>
<evidence type="ECO:0000313" key="1">
    <source>
        <dbReference type="EMBL" id="OKL42280.1"/>
    </source>
</evidence>
<dbReference type="AlphaFoldDB" id="A0A1U7JBZ8"/>
<organism evidence="1 2">
    <name type="scientific">Pseudovibrio exalbescens</name>
    <dbReference type="NCBI Taxonomy" id="197461"/>
    <lineage>
        <taxon>Bacteria</taxon>
        <taxon>Pseudomonadati</taxon>
        <taxon>Pseudomonadota</taxon>
        <taxon>Alphaproteobacteria</taxon>
        <taxon>Hyphomicrobiales</taxon>
        <taxon>Stappiaceae</taxon>
        <taxon>Pseudovibrio</taxon>
    </lineage>
</organism>
<dbReference type="RefSeq" id="WP_028482085.1">
    <property type="nucleotide sequence ID" value="NZ_LVVZ01000051.1"/>
</dbReference>
<proteinExistence type="predicted"/>
<accession>A0A1U7JBZ8</accession>
<comment type="caution">
    <text evidence="1">The sequence shown here is derived from an EMBL/GenBank/DDBJ whole genome shotgun (WGS) entry which is preliminary data.</text>
</comment>
<dbReference type="STRING" id="197461.A3843_00910"/>